<dbReference type="Gene3D" id="3.50.50.60">
    <property type="entry name" value="FAD/NAD(P)-binding domain"/>
    <property type="match status" value="1"/>
</dbReference>
<name>A0A098S6Z7_9BACT</name>
<evidence type="ECO:0000313" key="3">
    <source>
        <dbReference type="EMBL" id="KGE86882.1"/>
    </source>
</evidence>
<comment type="caution">
    <text evidence="3">The sequence shown here is derived from an EMBL/GenBank/DDBJ whole genome shotgun (WGS) entry which is preliminary data.</text>
</comment>
<dbReference type="RefSeq" id="WP_044223848.1">
    <property type="nucleotide sequence ID" value="NZ_JBKAGJ010000009.1"/>
</dbReference>
<evidence type="ECO:0000313" key="4">
    <source>
        <dbReference type="Proteomes" id="UP000029736"/>
    </source>
</evidence>
<accession>A0A098S6Z7</accession>
<sequence>MESYDLIIIGGGPTGLNCAIAAHKEGLSHLVLEKGVLANSIYNFPDNMTFFSTSKRLEIGDVPFISHTEKPTRREALEYYRRLQQAWSLNVHTYEPVSKMEPDGTGGYLISTSKRTYQARAAVVATGFYDTPNMMEVPGEDLPKVKHYYDDAHPYVGQEVLVVGAANSACQVALELWRKGAIVTMAIRGNAIYKGVKYWIKPDIENRIKEGSIPTYWNSTVQSIQADTVTLQTPEGEVELDNDWVLAMTGYRPNYDLLSSLGLEIPEDEARVPNHNPETLETSLPNVFLAGVVCAGMKTNSLFIENTRDHGTVIAKQVARRVPKLQPI</sequence>
<dbReference type="AlphaFoldDB" id="A0A098S6Z7"/>
<dbReference type="GO" id="GO:0016491">
    <property type="term" value="F:oxidoreductase activity"/>
    <property type="evidence" value="ECO:0007669"/>
    <property type="project" value="UniProtKB-KW"/>
</dbReference>
<keyword evidence="4" id="KW-1185">Reference proteome</keyword>
<dbReference type="InterPro" id="IPR036188">
    <property type="entry name" value="FAD/NAD-bd_sf"/>
</dbReference>
<dbReference type="PRINTS" id="PR00469">
    <property type="entry name" value="PNDRDTASEII"/>
</dbReference>
<dbReference type="OrthoDB" id="9778740at2"/>
<dbReference type="Proteomes" id="UP000029736">
    <property type="component" value="Unassembled WGS sequence"/>
</dbReference>
<organism evidence="3 4">
    <name type="scientific">Phaeodactylibacter xiamenensis</name>
    <dbReference type="NCBI Taxonomy" id="1524460"/>
    <lineage>
        <taxon>Bacteria</taxon>
        <taxon>Pseudomonadati</taxon>
        <taxon>Bacteroidota</taxon>
        <taxon>Saprospiria</taxon>
        <taxon>Saprospirales</taxon>
        <taxon>Haliscomenobacteraceae</taxon>
        <taxon>Phaeodactylibacter</taxon>
    </lineage>
</organism>
<protein>
    <submittedName>
        <fullName evidence="3">Uncharacterized protein</fullName>
    </submittedName>
</protein>
<keyword evidence="1" id="KW-0285">Flavoprotein</keyword>
<proteinExistence type="predicted"/>
<dbReference type="EMBL" id="JPOS01000039">
    <property type="protein sequence ID" value="KGE86882.1"/>
    <property type="molecule type" value="Genomic_DNA"/>
</dbReference>
<dbReference type="InterPro" id="IPR050097">
    <property type="entry name" value="Ferredoxin-NADP_redctase_2"/>
</dbReference>
<dbReference type="PANTHER" id="PTHR48105">
    <property type="entry name" value="THIOREDOXIN REDUCTASE 1-RELATED-RELATED"/>
    <property type="match status" value="1"/>
</dbReference>
<evidence type="ECO:0000256" key="1">
    <source>
        <dbReference type="ARBA" id="ARBA00022630"/>
    </source>
</evidence>
<reference evidence="3 4" key="1">
    <citation type="journal article" date="2014" name="Int. J. Syst. Evol. Microbiol.">
        <title>Phaeodactylibacter xiamenensis gen. nov., sp. nov., a member of the family Saprospiraceae isolated from the marine alga Phaeodactylum tricornutum.</title>
        <authorList>
            <person name="Chen Z.Jr."/>
            <person name="Lei X."/>
            <person name="Lai Q."/>
            <person name="Li Y."/>
            <person name="Zhang B."/>
            <person name="Zhang J."/>
            <person name="Zhang H."/>
            <person name="Yang L."/>
            <person name="Zheng W."/>
            <person name="Tian Y."/>
            <person name="Yu Z."/>
            <person name="Xu H.Jr."/>
            <person name="Zheng T."/>
        </authorList>
    </citation>
    <scope>NUCLEOTIDE SEQUENCE [LARGE SCALE GENOMIC DNA]</scope>
    <source>
        <strain evidence="3 4">KD52</strain>
    </source>
</reference>
<dbReference type="STRING" id="1524460.IX84_17650"/>
<dbReference type="NCBIfam" id="TIGR04018">
    <property type="entry name" value="Bthiol_YpdA"/>
    <property type="match status" value="1"/>
</dbReference>
<dbReference type="Pfam" id="PF13738">
    <property type="entry name" value="Pyr_redox_3"/>
    <property type="match status" value="1"/>
</dbReference>
<dbReference type="InterPro" id="IPR023856">
    <property type="entry name" value="Bdr"/>
</dbReference>
<evidence type="ECO:0000256" key="2">
    <source>
        <dbReference type="ARBA" id="ARBA00023002"/>
    </source>
</evidence>
<gene>
    <name evidence="3" type="ORF">IX84_17650</name>
</gene>
<keyword evidence="2" id="KW-0560">Oxidoreductase</keyword>
<dbReference type="PRINTS" id="PR00368">
    <property type="entry name" value="FADPNR"/>
</dbReference>
<dbReference type="SUPFAM" id="SSF51905">
    <property type="entry name" value="FAD/NAD(P)-binding domain"/>
    <property type="match status" value="1"/>
</dbReference>